<dbReference type="InterPro" id="IPR025724">
    <property type="entry name" value="GAG-pre-integrase_dom"/>
</dbReference>
<keyword evidence="6" id="KW-1185">Reference proteome</keyword>
<feature type="compositionally biased region" description="Basic and acidic residues" evidence="3">
    <location>
        <begin position="729"/>
        <end position="741"/>
    </location>
</feature>
<dbReference type="Pfam" id="PF13976">
    <property type="entry name" value="gag_pre-integrs"/>
    <property type="match status" value="1"/>
</dbReference>
<keyword evidence="2" id="KW-0863">Zinc-finger</keyword>
<keyword evidence="2" id="KW-0479">Metal-binding</keyword>
<feature type="region of interest" description="Disordered" evidence="3">
    <location>
        <begin position="702"/>
        <end position="765"/>
    </location>
</feature>
<keyword evidence="2" id="KW-0862">Zinc</keyword>
<feature type="region of interest" description="Disordered" evidence="3">
    <location>
        <begin position="395"/>
        <end position="432"/>
    </location>
</feature>
<dbReference type="PANTHER" id="PTHR11439:SF483">
    <property type="entry name" value="PEPTIDE SYNTHASE GLIP-LIKE, PUTATIVE (AFU_ORTHOLOGUE AFUA_3G12920)-RELATED"/>
    <property type="match status" value="1"/>
</dbReference>
<dbReference type="PROSITE" id="PS50158">
    <property type="entry name" value="ZF_CCHC"/>
    <property type="match status" value="1"/>
</dbReference>
<dbReference type="CDD" id="cd09272">
    <property type="entry name" value="RNase_HI_RT_Ty1"/>
    <property type="match status" value="1"/>
</dbReference>
<dbReference type="Pfam" id="PF14223">
    <property type="entry name" value="Retrotran_gag_2"/>
    <property type="match status" value="1"/>
</dbReference>
<keyword evidence="1" id="KW-0645">Protease</keyword>
<dbReference type="SUPFAM" id="SSF56672">
    <property type="entry name" value="DNA/RNA polymerases"/>
    <property type="match status" value="1"/>
</dbReference>
<evidence type="ECO:0000313" key="5">
    <source>
        <dbReference type="EMBL" id="GMF32894.1"/>
    </source>
</evidence>
<dbReference type="GO" id="GO:0004190">
    <property type="term" value="F:aspartic-type endopeptidase activity"/>
    <property type="evidence" value="ECO:0007669"/>
    <property type="project" value="UniProtKB-KW"/>
</dbReference>
<dbReference type="PANTHER" id="PTHR11439">
    <property type="entry name" value="GAG-POL-RELATED RETROTRANSPOSON"/>
    <property type="match status" value="1"/>
</dbReference>
<dbReference type="InterPro" id="IPR036875">
    <property type="entry name" value="Znf_CCHC_sf"/>
</dbReference>
<feature type="domain" description="CCHC-type" evidence="4">
    <location>
        <begin position="384"/>
        <end position="399"/>
    </location>
</feature>
<evidence type="ECO:0000256" key="3">
    <source>
        <dbReference type="SAM" id="MobiDB-lite"/>
    </source>
</evidence>
<evidence type="ECO:0000259" key="4">
    <source>
        <dbReference type="PROSITE" id="PS50158"/>
    </source>
</evidence>
<dbReference type="SUPFAM" id="SSF57756">
    <property type="entry name" value="Retrovirus zinc finger-like domains"/>
    <property type="match status" value="1"/>
</dbReference>
<dbReference type="InterPro" id="IPR001878">
    <property type="entry name" value="Znf_CCHC"/>
</dbReference>
<gene>
    <name evidence="5" type="ORF">Pfra01_000797700</name>
</gene>
<feature type="compositionally biased region" description="Polar residues" evidence="3">
    <location>
        <begin position="710"/>
        <end position="722"/>
    </location>
</feature>
<feature type="compositionally biased region" description="Basic and acidic residues" evidence="3">
    <location>
        <begin position="353"/>
        <end position="362"/>
    </location>
</feature>
<dbReference type="Gene3D" id="4.10.60.10">
    <property type="entry name" value="Zinc finger, CCHC-type"/>
    <property type="match status" value="1"/>
</dbReference>
<feature type="region of interest" description="Disordered" evidence="3">
    <location>
        <begin position="651"/>
        <end position="690"/>
    </location>
</feature>
<keyword evidence="1" id="KW-0378">Hydrolase</keyword>
<comment type="caution">
    <text evidence="5">The sequence shown here is derived from an EMBL/GenBank/DDBJ whole genome shotgun (WGS) entry which is preliminary data.</text>
</comment>
<name>A0A9W7CKG2_9STRA</name>
<reference evidence="5" key="1">
    <citation type="submission" date="2023-04" db="EMBL/GenBank/DDBJ databases">
        <title>Phytophthora fragariaefolia NBRC 109709.</title>
        <authorList>
            <person name="Ichikawa N."/>
            <person name="Sato H."/>
            <person name="Tonouchi N."/>
        </authorList>
    </citation>
    <scope>NUCLEOTIDE SEQUENCE</scope>
    <source>
        <strain evidence="5">NBRC 109709</strain>
    </source>
</reference>
<evidence type="ECO:0000313" key="6">
    <source>
        <dbReference type="Proteomes" id="UP001165121"/>
    </source>
</evidence>
<dbReference type="InterPro" id="IPR054722">
    <property type="entry name" value="PolX-like_BBD"/>
</dbReference>
<dbReference type="InterPro" id="IPR013103">
    <property type="entry name" value="RVT_2"/>
</dbReference>
<dbReference type="SMART" id="SM00343">
    <property type="entry name" value="ZnF_C2HC"/>
    <property type="match status" value="1"/>
</dbReference>
<feature type="compositionally biased region" description="Basic and acidic residues" evidence="3">
    <location>
        <begin position="400"/>
        <end position="416"/>
    </location>
</feature>
<keyword evidence="1" id="KW-0064">Aspartyl protease</keyword>
<dbReference type="InterPro" id="IPR043502">
    <property type="entry name" value="DNA/RNA_pol_sf"/>
</dbReference>
<dbReference type="EMBL" id="BSXT01000712">
    <property type="protein sequence ID" value="GMF32894.1"/>
    <property type="molecule type" value="Genomic_DNA"/>
</dbReference>
<evidence type="ECO:0000256" key="2">
    <source>
        <dbReference type="PROSITE-ProRule" id="PRU00047"/>
    </source>
</evidence>
<sequence length="1337" mass="147204">MAGPSGSSSGGDTPTVASGGKISATSSSFAVSSLAGSTAVATTVSVMTPATTGSSVGLNLTNAVPSLISAGLGGNAGTLTGDFTFLGTTGGGFAGTTGAGRLPGAGVAAVAPAASTASSFATSPWGTVPSLPSLGSPAFASSLAGASVHAAPMMAPHFASTGWYGMKMENKPPVMQGSFDLYAEELKTFLTNMDIWDVVENASAVRAAVSEEKFRRMNNLARGAILRGVPKADANLICHQQSAQDMWTAFVDKQTKREYANYIFARQRLIANAYTPGKNMNDWLREMQLYRNELLHYRRGVSDEVFAEILLGNVVQTHRDVVRQFSKHFDPGYQRSTPSSSQVMNALRAESELDARMDEPQYKVKSGNQKQVGKKSDGEDTRECWNCHQVGHIQTNCPNPKRDDDESDSQHPERKRWQNKKKAGKNGEKRDVNMLFRCDDSSAHTVTQRSLDGGVEWILDSASDCHVCTNKDMLTNLHQDDGPMVFDWEGKPSKSRGLIGEVDVRVKNENQPGIPVSFCLGNVLYTASGTNNLLSLDKLEKDGWDFVKLKKQKCAWLRKGRVLLKLTKTSGRYRLQSTVCPAMQVEAVEQGRPDKERALVRWHARLGHLNFAALQRMVREGTVDGLELSGSVRAPEEQCWTCVQAKMRRMSLDDLTSPSPTRRPLGEPERYRSDEHRDKRHCSEDLRDQTRTVVGAPFAVEELPLANSPAGGTSSADSTGAARSTRARGLRERDHVPQHEDTDGDGGVEGGENLPNRSCSAPFEDGGGLSNRSGFASSHNSLALSDSDVVDNDPDWSDSDDDPVDAVIANGDPEGNIPRSVGAGREADDEVDEQPTSVEEALAAPDAKEWIKALDTEYQEMLRNHVWELVDRREGVKVLKNKWVFVKKRNAQGEVVRYRARLTVKGCQQEFGVNFWETYAPVAKIESVRFLLLLALELGLLCRQVGFVTAFLNGPIGEADIYMEQPDYVNDGSGRICKLQQSLYRLRQAPRIWYRMLDKYRRKCGFKRTKMDAGVYVRTVGANKVYVAVYVGDLLIVGKEPDIEMVLAELRSKFKIKDLGNAKPLLGMEITYVPGRRLTISQKGFCEKILARFKMQNCKSVPTPQVKGNFPMPGNPDVEPVCVNDDPEIDYRQSLGHCSILRNCGQESAKPDLQIAAYVDAWRPTAKELKVVAYADADLGNEKDDRRSVSGVVLQMEGCTYAYSSHKQRLITDDTCSSEFVAAAECATMILWTHNLCKELGLHRKKTILYDDNQAAIAVITANTGDYKVKGIDLKYHKIRDYVDRDEFAIKYCPSEEMIADILMKPLGPTQFKKLRPLLNVMPVPPAGEAQDKQDEA</sequence>
<feature type="region of interest" description="Disordered" evidence="3">
    <location>
        <begin position="785"/>
        <end position="836"/>
    </location>
</feature>
<dbReference type="OrthoDB" id="5423336at2759"/>
<protein>
    <submittedName>
        <fullName evidence="5">Unnamed protein product</fullName>
    </submittedName>
</protein>
<organism evidence="5 6">
    <name type="scientific">Phytophthora fragariaefolia</name>
    <dbReference type="NCBI Taxonomy" id="1490495"/>
    <lineage>
        <taxon>Eukaryota</taxon>
        <taxon>Sar</taxon>
        <taxon>Stramenopiles</taxon>
        <taxon>Oomycota</taxon>
        <taxon>Peronosporomycetes</taxon>
        <taxon>Peronosporales</taxon>
        <taxon>Peronosporaceae</taxon>
        <taxon>Phytophthora</taxon>
    </lineage>
</organism>
<feature type="region of interest" description="Disordered" evidence="3">
    <location>
        <begin position="353"/>
        <end position="380"/>
    </location>
</feature>
<dbReference type="GO" id="GO:0008270">
    <property type="term" value="F:zinc ion binding"/>
    <property type="evidence" value="ECO:0007669"/>
    <property type="project" value="UniProtKB-KW"/>
</dbReference>
<evidence type="ECO:0000256" key="1">
    <source>
        <dbReference type="ARBA" id="ARBA00022750"/>
    </source>
</evidence>
<dbReference type="GO" id="GO:0003676">
    <property type="term" value="F:nucleic acid binding"/>
    <property type="evidence" value="ECO:0007669"/>
    <property type="project" value="InterPro"/>
</dbReference>
<dbReference type="Pfam" id="PF22936">
    <property type="entry name" value="Pol_BBD"/>
    <property type="match status" value="1"/>
</dbReference>
<dbReference type="Proteomes" id="UP001165121">
    <property type="component" value="Unassembled WGS sequence"/>
</dbReference>
<feature type="compositionally biased region" description="Basic and acidic residues" evidence="3">
    <location>
        <begin position="664"/>
        <end position="690"/>
    </location>
</feature>
<accession>A0A9W7CKG2</accession>
<proteinExistence type="predicted"/>
<feature type="compositionally biased region" description="Acidic residues" evidence="3">
    <location>
        <begin position="788"/>
        <end position="804"/>
    </location>
</feature>
<dbReference type="Pfam" id="PF07727">
    <property type="entry name" value="RVT_2"/>
    <property type="match status" value="1"/>
</dbReference>